<keyword evidence="4" id="KW-1185">Reference proteome</keyword>
<dbReference type="SUPFAM" id="SSF53335">
    <property type="entry name" value="S-adenosyl-L-methionine-dependent methyltransferases"/>
    <property type="match status" value="1"/>
</dbReference>
<dbReference type="PANTHER" id="PTHR43861">
    <property type="entry name" value="TRANS-ACONITATE 2-METHYLTRANSFERASE-RELATED"/>
    <property type="match status" value="1"/>
</dbReference>
<evidence type="ECO:0000313" key="3">
    <source>
        <dbReference type="EMBL" id="UPV72820.1"/>
    </source>
</evidence>
<dbReference type="Proteomes" id="UP000830729">
    <property type="component" value="Chromosome"/>
</dbReference>
<dbReference type="EMBL" id="CP096659">
    <property type="protein sequence ID" value="UPV72820.1"/>
    <property type="molecule type" value="Genomic_DNA"/>
</dbReference>
<dbReference type="InterPro" id="IPR029063">
    <property type="entry name" value="SAM-dependent_MTases_sf"/>
</dbReference>
<organism evidence="3 4">
    <name type="scientific">Halorussus limi</name>
    <dbReference type="NCBI Taxonomy" id="2938695"/>
    <lineage>
        <taxon>Archaea</taxon>
        <taxon>Methanobacteriati</taxon>
        <taxon>Methanobacteriota</taxon>
        <taxon>Stenosarchaea group</taxon>
        <taxon>Halobacteria</taxon>
        <taxon>Halobacteriales</taxon>
        <taxon>Haladaptataceae</taxon>
        <taxon>Halorussus</taxon>
    </lineage>
</organism>
<dbReference type="CDD" id="cd02440">
    <property type="entry name" value="AdoMet_MTases"/>
    <property type="match status" value="1"/>
</dbReference>
<accession>A0A8U0HPE4</accession>
<dbReference type="GO" id="GO:0008168">
    <property type="term" value="F:methyltransferase activity"/>
    <property type="evidence" value="ECO:0007669"/>
    <property type="project" value="UniProtKB-KW"/>
</dbReference>
<dbReference type="GeneID" id="72185470"/>
<dbReference type="Gene3D" id="2.20.130.10">
    <property type="entry name" value="CAC2371-like domains"/>
    <property type="match status" value="1"/>
</dbReference>
<dbReference type="Pfam" id="PF13649">
    <property type="entry name" value="Methyltransf_25"/>
    <property type="match status" value="1"/>
</dbReference>
<dbReference type="Gene3D" id="3.40.50.150">
    <property type="entry name" value="Vaccinia Virus protein VP39"/>
    <property type="match status" value="1"/>
</dbReference>
<name>A0A8U0HPE4_9EURY</name>
<evidence type="ECO:0000256" key="1">
    <source>
        <dbReference type="ARBA" id="ARBA00022679"/>
    </source>
</evidence>
<dbReference type="GO" id="GO:0032259">
    <property type="term" value="P:methylation"/>
    <property type="evidence" value="ECO:0007669"/>
    <property type="project" value="UniProtKB-KW"/>
</dbReference>
<reference evidence="3 4" key="1">
    <citation type="submission" date="2022-04" db="EMBL/GenBank/DDBJ databases">
        <title>Diverse halophilic archaea isolated from saline environments.</title>
        <authorList>
            <person name="Cui H.-L."/>
        </authorList>
    </citation>
    <scope>NUCLEOTIDE SEQUENCE [LARGE SCALE GENOMIC DNA]</scope>
    <source>
        <strain evidence="3 4">XZYJT49</strain>
    </source>
</reference>
<dbReference type="KEGG" id="halx:M0R89_09685"/>
<sequence length="241" mass="26604">MGSQLFESYPEVYDALYGTKDYRGESQFFAETFAERGSATGENCLILGCGTGRHAKHLSERGFDVTGIDRSEPMVETARTRSDAEFRVGELPDVELASDAYDLVLLPFNIVNYLEYGDLEPTIATVEDAIAHGGVLVFDTATVPDEGTMYLQSETAGEGDHARLVQMRPAGENRARWNSIVFSEAAPSGFFVDNVTLALYDDEYVGDVLDSHGFEFTYRTDYGEATETQEQISIFVAEYVG</sequence>
<gene>
    <name evidence="3" type="ORF">M0R89_09685</name>
</gene>
<protein>
    <submittedName>
        <fullName evidence="3">Class I SAM-dependent methyltransferase</fullName>
    </submittedName>
</protein>
<evidence type="ECO:0000313" key="4">
    <source>
        <dbReference type="Proteomes" id="UP000830729"/>
    </source>
</evidence>
<dbReference type="AlphaFoldDB" id="A0A8U0HPE4"/>
<evidence type="ECO:0000259" key="2">
    <source>
        <dbReference type="Pfam" id="PF13649"/>
    </source>
</evidence>
<feature type="domain" description="Methyltransferase" evidence="2">
    <location>
        <begin position="46"/>
        <end position="134"/>
    </location>
</feature>
<dbReference type="RefSeq" id="WP_248648879.1">
    <property type="nucleotide sequence ID" value="NZ_CP096659.1"/>
</dbReference>
<proteinExistence type="predicted"/>
<dbReference type="InterPro" id="IPR041698">
    <property type="entry name" value="Methyltransf_25"/>
</dbReference>
<keyword evidence="3" id="KW-0489">Methyltransferase</keyword>
<keyword evidence="1" id="KW-0808">Transferase</keyword>